<dbReference type="Gene3D" id="2.150.10.10">
    <property type="entry name" value="Serralysin-like metalloprotease, C-terminal"/>
    <property type="match status" value="1"/>
</dbReference>
<evidence type="ECO:0000256" key="1">
    <source>
        <dbReference type="SAM" id="SignalP"/>
    </source>
</evidence>
<accession>A0A427BNG8</accession>
<feature type="chain" id="PRO_5019489828" description="Trimeric autotransporter adhesin YadA-like head domain-containing protein" evidence="1">
    <location>
        <begin position="20"/>
        <end position="810"/>
    </location>
</feature>
<evidence type="ECO:0000313" key="3">
    <source>
        <dbReference type="Proteomes" id="UP000267844"/>
    </source>
</evidence>
<feature type="signal peptide" evidence="1">
    <location>
        <begin position="1"/>
        <end position="19"/>
    </location>
</feature>
<gene>
    <name evidence="2" type="ORF">EGI89_08725</name>
</gene>
<reference evidence="2 3" key="1">
    <citation type="submission" date="2018-10" db="EMBL/GenBank/DDBJ databases">
        <title>Transmission dynamics of multidrug resistant bacteria on intensive care unit surfaces.</title>
        <authorList>
            <person name="D'Souza A.W."/>
            <person name="Potter R.F."/>
            <person name="Wallace M."/>
            <person name="Shupe A."/>
            <person name="Patel S."/>
            <person name="Sun S."/>
            <person name="Gul D."/>
            <person name="Kwon J.H."/>
            <person name="Andleeb S."/>
            <person name="Burnham C.-A.D."/>
            <person name="Dantas G."/>
        </authorList>
    </citation>
    <scope>NUCLEOTIDE SEQUENCE [LARGE SCALE GENOMIC DNA]</scope>
    <source>
        <strain evidence="2 3">WF_348</strain>
    </source>
</reference>
<dbReference type="EMBL" id="RHPO01000016">
    <property type="protein sequence ID" value="RRT91311.1"/>
    <property type="molecule type" value="Genomic_DNA"/>
</dbReference>
<protein>
    <recommendedName>
        <fullName evidence="4">Trimeric autotransporter adhesin YadA-like head domain-containing protein</fullName>
    </recommendedName>
</protein>
<evidence type="ECO:0008006" key="4">
    <source>
        <dbReference type="Google" id="ProtNLM"/>
    </source>
</evidence>
<dbReference type="Proteomes" id="UP000267844">
    <property type="component" value="Unassembled WGS sequence"/>
</dbReference>
<comment type="caution">
    <text evidence="2">The sequence shown here is derived from an EMBL/GenBank/DDBJ whole genome shotgun (WGS) entry which is preliminary data.</text>
</comment>
<name>A0A427BNG8_9FLAO</name>
<evidence type="ECO:0000313" key="2">
    <source>
        <dbReference type="EMBL" id="RRT91311.1"/>
    </source>
</evidence>
<keyword evidence="1" id="KW-0732">Signal</keyword>
<dbReference type="AlphaFoldDB" id="A0A427BNG8"/>
<organism evidence="2 3">
    <name type="scientific">Empedobacter falsenii</name>
    <dbReference type="NCBI Taxonomy" id="343874"/>
    <lineage>
        <taxon>Bacteria</taxon>
        <taxon>Pseudomonadati</taxon>
        <taxon>Bacteroidota</taxon>
        <taxon>Flavobacteriia</taxon>
        <taxon>Flavobacteriales</taxon>
        <taxon>Weeksellaceae</taxon>
        <taxon>Empedobacter</taxon>
    </lineage>
</organism>
<sequence length="810" mass="84274">MKKHIILLGALTISSLAYSQVGINTETPKATLDVVASPDMPERIDGFIAPRLEGNELSAKDALYTADQLGAIVYAKSAASPTTAKTVNVTQAGYYYFDGTVWVKVGKEDGIEPWYVENTTTKANDNNQNIYQNGNVGVGDFTGSATQANLHVKGNVLGVWNMGDYYSTIATADQTLGINHISMTEGGQLPITLGGTATKFSTFNQWLGSTYIQEGDGDDITNIQLQPNQMELRSQDGSSVSRIRNSHVGGGIAFLFDDTLTGISSGYKFPTKQGMAGQVLTTDGASSDTAQLYWSTPVSGGSTEPWYNAANNQPATENTQDIYQMGRVGIGAKNPITALHIINDDKGGNDDDIYIQSYNNGTYASAPSLYLQRGRGTVATPAATQNGDFLSQIGFRGMKADGSILEGSYIRSIYRGDGTNAAADLTFGTCDPNATTCANRMLIDQNGDVLIASRIPNDLTTKPITKLDVRGSIRGGIPSALEVDGTSPVGANSIAVGTNNIVQGPNSAVFGSSNKVNSSTGSISNDNLIYGSTNIIEKTAFSIVGGYNNQVNASSGWAVGGQGNIISGGGTGTVFGQSNTTNASHVFMAGFGNKIDGTTTSVSSVALGINNTINSGGRYSVIAGSTNTSNGESAAVFGTLNTNAANFSLIVGKENTTTATSIGAFATGTLNDIASTRGGVAFGYDNNITTGYDHFVSGAQNNVSGYSYNAVIGYRNDMSGNMAQAFGSFNNVSGDFSFAAGRNNTASHRDAMAIGNGATSTKEQQLVLSFAGGIKVQGGVPEYADNAAAIAGGLEAGTIYRTGDIMKIVH</sequence>
<dbReference type="InterPro" id="IPR011049">
    <property type="entry name" value="Serralysin-like_metalloprot_C"/>
</dbReference>
<proteinExistence type="predicted"/>
<dbReference type="RefSeq" id="WP_125349899.1">
    <property type="nucleotide sequence ID" value="NZ_RHPN01000016.1"/>
</dbReference>